<dbReference type="AlphaFoldDB" id="A0AA36NKX6"/>
<organism evidence="2 3">
    <name type="scientific">Effrenium voratum</name>
    <dbReference type="NCBI Taxonomy" id="2562239"/>
    <lineage>
        <taxon>Eukaryota</taxon>
        <taxon>Sar</taxon>
        <taxon>Alveolata</taxon>
        <taxon>Dinophyceae</taxon>
        <taxon>Suessiales</taxon>
        <taxon>Symbiodiniaceae</taxon>
        <taxon>Effrenium</taxon>
    </lineage>
</organism>
<feature type="region of interest" description="Disordered" evidence="1">
    <location>
        <begin position="1"/>
        <end position="49"/>
    </location>
</feature>
<gene>
    <name evidence="2" type="ORF">EVOR1521_LOCUS28388</name>
</gene>
<sequence>MVASTLSPPKVRRCPQPSTVKRPLKRAASAAAKAPSPTPATPPSTPPRSNRALAARLEEAAAYGAAGQFVDSAEVCSRCAAGALRGARRAKPPDAALAAALGAAAAAAAAAGRKTTVAQVAAAALCALDRVFG</sequence>
<proteinExistence type="predicted"/>
<keyword evidence="3" id="KW-1185">Reference proteome</keyword>
<dbReference type="Proteomes" id="UP001178507">
    <property type="component" value="Unassembled WGS sequence"/>
</dbReference>
<feature type="compositionally biased region" description="Low complexity" evidence="1">
    <location>
        <begin position="26"/>
        <end position="35"/>
    </location>
</feature>
<reference evidence="2" key="1">
    <citation type="submission" date="2023-08" db="EMBL/GenBank/DDBJ databases">
        <authorList>
            <person name="Chen Y."/>
            <person name="Shah S."/>
            <person name="Dougan E. K."/>
            <person name="Thang M."/>
            <person name="Chan C."/>
        </authorList>
    </citation>
    <scope>NUCLEOTIDE SEQUENCE</scope>
</reference>
<accession>A0AA36NKX6</accession>
<evidence type="ECO:0000313" key="3">
    <source>
        <dbReference type="Proteomes" id="UP001178507"/>
    </source>
</evidence>
<evidence type="ECO:0000256" key="1">
    <source>
        <dbReference type="SAM" id="MobiDB-lite"/>
    </source>
</evidence>
<name>A0AA36NKX6_9DINO</name>
<feature type="compositionally biased region" description="Pro residues" evidence="1">
    <location>
        <begin position="36"/>
        <end position="46"/>
    </location>
</feature>
<evidence type="ECO:0000313" key="2">
    <source>
        <dbReference type="EMBL" id="CAJ1406418.1"/>
    </source>
</evidence>
<dbReference type="EMBL" id="CAUJNA010003628">
    <property type="protein sequence ID" value="CAJ1406418.1"/>
    <property type="molecule type" value="Genomic_DNA"/>
</dbReference>
<protein>
    <submittedName>
        <fullName evidence="2">Uncharacterized protein</fullName>
    </submittedName>
</protein>
<comment type="caution">
    <text evidence="2">The sequence shown here is derived from an EMBL/GenBank/DDBJ whole genome shotgun (WGS) entry which is preliminary data.</text>
</comment>